<evidence type="ECO:0000259" key="15">
    <source>
        <dbReference type="SMART" id="SM01060"/>
    </source>
</evidence>
<dbReference type="PROSITE" id="PS00438">
    <property type="entry name" value="CATALASE_2"/>
    <property type="match status" value="1"/>
</dbReference>
<evidence type="ECO:0000256" key="5">
    <source>
        <dbReference type="ARBA" id="ARBA00022617"/>
    </source>
</evidence>
<feature type="binding site" evidence="13">
    <location>
        <position position="454"/>
    </location>
    <ligand>
        <name>heme</name>
        <dbReference type="ChEBI" id="CHEBI:30413"/>
    </ligand>
</feature>
<dbReference type="GO" id="GO:0004096">
    <property type="term" value="F:catalase activity"/>
    <property type="evidence" value="ECO:0007669"/>
    <property type="project" value="UniProtKB-UniRule"/>
</dbReference>
<feature type="compositionally biased region" description="Low complexity" evidence="14">
    <location>
        <begin position="1"/>
        <end position="18"/>
    </location>
</feature>
<sequence>MATSKKTSAKTTSAKASARNTDSAPASPPPGGLDDLAARQAADTQTTSAGIPHNANKKAEHGLANAKAPPEGQHVEPPSDLPTASSLSEGNVSPKTGPAVAAGVNRTVEPLDRVRVNSDGERLTTNQGVPVADNQNSLKAGLRGPALLKDFILREKITHFDHERIPERIVHARGSGAHGYFEAYESLADITRAAPFQEKGKITPVFVRFSTVAGERGSKDTARDVRGFAVKFYTDEGNWDLVGNNIPVFFIQDAMKFPDLIHSVKPEPHHAMPQAASAHDTFWDFASLMPEIAHMLMWVMSDRAIPRSYRTMQGFGVHTFRFVNAAGESCFVKFHWNPKLGTHSLVWDEAVKIAGADPDYNRRDLWEAIEAGEYPEWELCVQTFTEADADRWSFDVLDATKLVPEELVPLRPVGRMVLNRNPDNFFAETEQVAFCAAHVVPGIDFTNDPLLAGRIHSYVDTQISRLGGPNFHEIPINAPVAPVHNNQRDGMHRQAINRGRVAYEPNSLGGGCPFQAGKAGFVSFPEPVQQDEVRGKPEKFAEHYNQATLFYDSQTPAEQNHIIAAFRFELSKVTVPAIRERMLSMLRNVSEALAQGVAEGLGMRLPEPMPRALDNPPQPEVATSPALSLMFRPGEGGIRTRKIAILVANGIAGAPIADLQATLLAQGAIPRLMAARIGPVETSDGTPLEADVSTENEPGVLFDALVLPDGDAVVQALAADGHTDEHIRDQYRHGKTLLALGASVRLLEQAGVPKDGSDPGVIVLEAGVSDWSRFIEAVGKHRHFERETDPPLV</sequence>
<evidence type="ECO:0000256" key="10">
    <source>
        <dbReference type="PIRNR" id="PIRNR038927"/>
    </source>
</evidence>
<dbReference type="Gene3D" id="1.20.1370.20">
    <property type="match status" value="1"/>
</dbReference>
<dbReference type="PROSITE" id="PS51402">
    <property type="entry name" value="CATALASE_3"/>
    <property type="match status" value="1"/>
</dbReference>
<dbReference type="InterPro" id="IPR024712">
    <property type="entry name" value="Catalase_clade2"/>
</dbReference>
<reference evidence="17 18" key="1">
    <citation type="journal article" date="2021" name="Microbiol. Resour. Announc.">
        <title>Draft Genome Sequence of Coralloluteibacterium stylophorae LMG 29479T.</title>
        <authorList>
            <person name="Karlyshev A.V."/>
            <person name="Kudryashova E.B."/>
            <person name="Ariskina E.V."/>
            <person name="Conroy A.P."/>
            <person name="Abidueva E.Y."/>
        </authorList>
    </citation>
    <scope>NUCLEOTIDE SEQUENCE [LARGE SCALE GENOMIC DNA]</scope>
    <source>
        <strain evidence="17 18">LMG 29479</strain>
    </source>
</reference>
<dbReference type="Gene3D" id="2.40.180.10">
    <property type="entry name" value="Catalase core domain"/>
    <property type="match status" value="1"/>
</dbReference>
<feature type="domain" description="Catalase core" evidence="15">
    <location>
        <begin position="124"/>
        <end position="512"/>
    </location>
</feature>
<evidence type="ECO:0000256" key="3">
    <source>
        <dbReference type="ARBA" id="ARBA00012314"/>
    </source>
</evidence>
<feature type="binding site" evidence="13">
    <location>
        <position position="465"/>
    </location>
    <ligand>
        <name>heme</name>
        <dbReference type="ChEBI" id="CHEBI:30413"/>
    </ligand>
</feature>
<evidence type="ECO:0000313" key="18">
    <source>
        <dbReference type="Proteomes" id="UP000675747"/>
    </source>
</evidence>
<keyword evidence="5 10" id="KW-0349">Heme</keyword>
<dbReference type="InterPro" id="IPR043156">
    <property type="entry name" value="Catalase_clade2_helical"/>
</dbReference>
<accession>A0A8J7VQI5</accession>
<dbReference type="Pfam" id="PF00199">
    <property type="entry name" value="Catalase"/>
    <property type="match status" value="1"/>
</dbReference>
<dbReference type="InterPro" id="IPR020835">
    <property type="entry name" value="Catalase_sf"/>
</dbReference>
<feature type="region of interest" description="Disordered" evidence="14">
    <location>
        <begin position="1"/>
        <end position="102"/>
    </location>
</feature>
<dbReference type="EC" id="1.11.1.6" evidence="3 10"/>
<gene>
    <name evidence="17" type="ORF">KB893_000160</name>
    <name evidence="16" type="ORF">KB893_01385</name>
</gene>
<comment type="similarity">
    <text evidence="2">Belongs to the catalase family. HPII subfamily.</text>
</comment>
<dbReference type="Pfam" id="PF18011">
    <property type="entry name" value="Catalase_C"/>
    <property type="match status" value="1"/>
</dbReference>
<evidence type="ECO:0000256" key="7">
    <source>
        <dbReference type="ARBA" id="ARBA00023002"/>
    </source>
</evidence>
<dbReference type="PANTHER" id="PTHR42821">
    <property type="entry name" value="CATALASE"/>
    <property type="match status" value="1"/>
</dbReference>
<keyword evidence="6 10" id="KW-0479">Metal-binding</keyword>
<dbReference type="Proteomes" id="UP000675747">
    <property type="component" value="Unassembled WGS sequence"/>
</dbReference>
<evidence type="ECO:0000313" key="16">
    <source>
        <dbReference type="EMBL" id="MBR0561177.1"/>
    </source>
</evidence>
<feature type="binding site" evidence="13">
    <location>
        <position position="208"/>
    </location>
    <ligand>
        <name>heme</name>
        <dbReference type="ChEBI" id="CHEBI:30413"/>
    </ligand>
</feature>
<keyword evidence="18" id="KW-1185">Reference proteome</keyword>
<comment type="catalytic activity">
    <reaction evidence="10">
        <text>2 H2O2 = O2 + 2 H2O</text>
        <dbReference type="Rhea" id="RHEA:20309"/>
        <dbReference type="ChEBI" id="CHEBI:15377"/>
        <dbReference type="ChEBI" id="CHEBI:15379"/>
        <dbReference type="ChEBI" id="CHEBI:16240"/>
        <dbReference type="EC" id="1.11.1.6"/>
    </reaction>
</comment>
<dbReference type="Pfam" id="PF06628">
    <property type="entry name" value="Catalase-rel"/>
    <property type="match status" value="1"/>
</dbReference>
<dbReference type="GO" id="GO:0006979">
    <property type="term" value="P:response to oxidative stress"/>
    <property type="evidence" value="ECO:0007669"/>
    <property type="project" value="InterPro"/>
</dbReference>
<feature type="binding site" description="axial binding residue" evidence="12">
    <location>
        <position position="458"/>
    </location>
    <ligand>
        <name>heme</name>
        <dbReference type="ChEBI" id="CHEBI:30413"/>
    </ligand>
    <ligandPart>
        <name>Fe</name>
        <dbReference type="ChEBI" id="CHEBI:18248"/>
    </ligandPart>
</feature>
<dbReference type="EMBL" id="JAGQFT010000004">
    <property type="protein sequence ID" value="MBR0561177.1"/>
    <property type="molecule type" value="Genomic_DNA"/>
</dbReference>
<dbReference type="PRINTS" id="PR00067">
    <property type="entry name" value="CATALASE"/>
</dbReference>
<evidence type="ECO:0000256" key="13">
    <source>
        <dbReference type="PIRSR" id="PIRSR038927-3"/>
    </source>
</evidence>
<protein>
    <recommendedName>
        <fullName evidence="3 10">Catalase</fullName>
        <ecNumber evidence="3 10">1.11.1.6</ecNumber>
    </recommendedName>
</protein>
<evidence type="ECO:0000256" key="2">
    <source>
        <dbReference type="ARBA" id="ARBA00010660"/>
    </source>
</evidence>
<organism evidence="16">
    <name type="scientific">Coralloluteibacterium stylophorae</name>
    <dbReference type="NCBI Taxonomy" id="1776034"/>
    <lineage>
        <taxon>Bacteria</taxon>
        <taxon>Pseudomonadati</taxon>
        <taxon>Pseudomonadota</taxon>
        <taxon>Gammaproteobacteria</taxon>
        <taxon>Lysobacterales</taxon>
        <taxon>Lysobacteraceae</taxon>
        <taxon>Coralloluteibacterium</taxon>
    </lineage>
</organism>
<feature type="active site" evidence="11">
    <location>
        <position position="171"/>
    </location>
</feature>
<dbReference type="PANTHER" id="PTHR42821:SF1">
    <property type="entry name" value="CATALASE-B"/>
    <property type="match status" value="1"/>
</dbReference>
<feature type="active site" evidence="11">
    <location>
        <position position="244"/>
    </location>
</feature>
<evidence type="ECO:0000256" key="8">
    <source>
        <dbReference type="ARBA" id="ARBA00023004"/>
    </source>
</evidence>
<dbReference type="GO" id="GO:0046872">
    <property type="term" value="F:metal ion binding"/>
    <property type="evidence" value="ECO:0007669"/>
    <property type="project" value="UniProtKB-KW"/>
</dbReference>
<evidence type="ECO:0000256" key="6">
    <source>
        <dbReference type="ARBA" id="ARBA00022723"/>
    </source>
</evidence>
<dbReference type="GO" id="GO:0005829">
    <property type="term" value="C:cytosol"/>
    <property type="evidence" value="ECO:0007669"/>
    <property type="project" value="TreeGrafter"/>
</dbReference>
<keyword evidence="9 10" id="KW-0376">Hydrogen peroxide</keyword>
<dbReference type="GO" id="GO:0042744">
    <property type="term" value="P:hydrogen peroxide catabolic process"/>
    <property type="evidence" value="ECO:0007669"/>
    <property type="project" value="UniProtKB-UniRule"/>
</dbReference>
<comment type="caution">
    <text evidence="16">The sequence shown here is derived from an EMBL/GenBank/DDBJ whole genome shotgun (WGS) entry which is preliminary data.</text>
</comment>
<dbReference type="PIRSF" id="PIRSF038927">
    <property type="entry name" value="Catalase_clade2"/>
    <property type="match status" value="1"/>
</dbReference>
<dbReference type="InterPro" id="IPR011614">
    <property type="entry name" value="Catalase_core"/>
</dbReference>
<evidence type="ECO:0000256" key="9">
    <source>
        <dbReference type="ARBA" id="ARBA00023324"/>
    </source>
</evidence>
<keyword evidence="7 10" id="KW-0560">Oxidoreductase</keyword>
<feature type="binding site" evidence="13">
    <location>
        <position position="257"/>
    </location>
    <ligand>
        <name>heme</name>
        <dbReference type="ChEBI" id="CHEBI:30413"/>
    </ligand>
</feature>
<dbReference type="InterPro" id="IPR010582">
    <property type="entry name" value="Catalase_immune_responsive"/>
</dbReference>
<evidence type="ECO:0000256" key="1">
    <source>
        <dbReference type="ARBA" id="ARBA00001971"/>
    </source>
</evidence>
<dbReference type="AlphaFoldDB" id="A0A8J7VQI5"/>
<dbReference type="SUPFAM" id="SSF56634">
    <property type="entry name" value="Heme-dependent catalase-like"/>
    <property type="match status" value="1"/>
</dbReference>
<evidence type="ECO:0000256" key="4">
    <source>
        <dbReference type="ARBA" id="ARBA00022559"/>
    </source>
</evidence>
<dbReference type="Gene3D" id="3.40.50.880">
    <property type="match status" value="1"/>
</dbReference>
<proteinExistence type="inferred from homology"/>
<keyword evidence="8 10" id="KW-0408">Iron</keyword>
<evidence type="ECO:0000256" key="12">
    <source>
        <dbReference type="PIRSR" id="PIRSR038927-2"/>
    </source>
</evidence>
<feature type="binding site" evidence="13">
    <location>
        <position position="168"/>
    </location>
    <ligand>
        <name>heme</name>
        <dbReference type="ChEBI" id="CHEBI:30413"/>
    </ligand>
</feature>
<dbReference type="InterPro" id="IPR041399">
    <property type="entry name" value="Catalase_large_C"/>
</dbReference>
<dbReference type="InterPro" id="IPR018028">
    <property type="entry name" value="Catalase"/>
</dbReference>
<dbReference type="InterPro" id="IPR029062">
    <property type="entry name" value="Class_I_gatase-like"/>
</dbReference>
<dbReference type="FunFam" id="2.40.180.10:FF:000003">
    <property type="entry name" value="Catalase"/>
    <property type="match status" value="1"/>
</dbReference>
<dbReference type="CDD" id="cd03132">
    <property type="entry name" value="GATase1_catalase"/>
    <property type="match status" value="1"/>
</dbReference>
<dbReference type="RefSeq" id="WP_211925142.1">
    <property type="nucleotide sequence ID" value="NZ_JAGQFT020000001.1"/>
</dbReference>
<feature type="compositionally biased region" description="Polar residues" evidence="14">
    <location>
        <begin position="82"/>
        <end position="94"/>
    </location>
</feature>
<comment type="cofactor">
    <cofactor evidence="1 10 12">
        <name>heme</name>
        <dbReference type="ChEBI" id="CHEBI:30413"/>
    </cofactor>
</comment>
<dbReference type="GO" id="GO:0020037">
    <property type="term" value="F:heme binding"/>
    <property type="evidence" value="ECO:0007669"/>
    <property type="project" value="UniProtKB-UniRule"/>
</dbReference>
<dbReference type="SUPFAM" id="SSF52317">
    <property type="entry name" value="Class I glutamine amidotransferase-like"/>
    <property type="match status" value="1"/>
</dbReference>
<dbReference type="SMART" id="SM01060">
    <property type="entry name" value="Catalase"/>
    <property type="match status" value="1"/>
</dbReference>
<keyword evidence="4 10" id="KW-0575">Peroxidase</keyword>
<name>A0A8J7VQI5_9GAMM</name>
<evidence type="ECO:0000256" key="11">
    <source>
        <dbReference type="PIRSR" id="PIRSR038927-1"/>
    </source>
</evidence>
<dbReference type="EMBL" id="JAGQFT020000001">
    <property type="protein sequence ID" value="MBS7455548.1"/>
    <property type="molecule type" value="Genomic_DNA"/>
</dbReference>
<dbReference type="InterPro" id="IPR024708">
    <property type="entry name" value="Catalase_AS"/>
</dbReference>
<comment type="function">
    <text evidence="10">Decomposes hydrogen peroxide into water and oxygen; serves to protect cells from the toxic effects of hydrogen peroxide.</text>
</comment>
<evidence type="ECO:0000313" key="17">
    <source>
        <dbReference type="EMBL" id="MBS7455548.1"/>
    </source>
</evidence>
<evidence type="ECO:0000256" key="14">
    <source>
        <dbReference type="SAM" id="MobiDB-lite"/>
    </source>
</evidence>
<reference evidence="16" key="2">
    <citation type="submission" date="2021-04" db="EMBL/GenBank/DDBJ databases">
        <authorList>
            <person name="Karlyshev A.V."/>
        </authorList>
    </citation>
    <scope>NUCLEOTIDE SEQUENCE</scope>
    <source>
        <strain evidence="16">LMG 29479</strain>
    </source>
</reference>